<accession>A0A383D1W5</accession>
<dbReference type="InterPro" id="IPR010262">
    <property type="entry name" value="Arylsulfotransferase_bact"/>
</dbReference>
<proteinExistence type="predicted"/>
<sequence>MKSEVNDGLVLISDFTTESVVLIDIDNNIVNSWEINDFNFFRSYLTADSILVAISKSNNIPVLQKYTWDGIVLWTYMFEVGECIMHHEQVILPNGNILAICKETIIAEENIYFNEDLVIDKIIEIEPLENNQANIIWEWRFYDH</sequence>
<dbReference type="Pfam" id="PF05935">
    <property type="entry name" value="Arylsulfotrans"/>
    <property type="match status" value="1"/>
</dbReference>
<feature type="non-terminal residue" evidence="1">
    <location>
        <position position="144"/>
    </location>
</feature>
<gene>
    <name evidence="1" type="ORF">METZ01_LOCUS490732</name>
</gene>
<organism evidence="1">
    <name type="scientific">marine metagenome</name>
    <dbReference type="NCBI Taxonomy" id="408172"/>
    <lineage>
        <taxon>unclassified sequences</taxon>
        <taxon>metagenomes</taxon>
        <taxon>ecological metagenomes</taxon>
    </lineage>
</organism>
<name>A0A383D1W5_9ZZZZ</name>
<dbReference type="AlphaFoldDB" id="A0A383D1W5"/>
<evidence type="ECO:0000313" key="1">
    <source>
        <dbReference type="EMBL" id="SVE37878.1"/>
    </source>
</evidence>
<dbReference type="GO" id="GO:0004062">
    <property type="term" value="F:aryl sulfotransferase activity"/>
    <property type="evidence" value="ECO:0007669"/>
    <property type="project" value="InterPro"/>
</dbReference>
<dbReference type="EMBL" id="UINC01213206">
    <property type="protein sequence ID" value="SVE37878.1"/>
    <property type="molecule type" value="Genomic_DNA"/>
</dbReference>
<protein>
    <submittedName>
        <fullName evidence="1">Uncharacterized protein</fullName>
    </submittedName>
</protein>
<reference evidence="1" key="1">
    <citation type="submission" date="2018-05" db="EMBL/GenBank/DDBJ databases">
        <authorList>
            <person name="Lanie J.A."/>
            <person name="Ng W.-L."/>
            <person name="Kazmierczak K.M."/>
            <person name="Andrzejewski T.M."/>
            <person name="Davidsen T.M."/>
            <person name="Wayne K.J."/>
            <person name="Tettelin H."/>
            <person name="Glass J.I."/>
            <person name="Rusch D."/>
            <person name="Podicherti R."/>
            <person name="Tsui H.-C.T."/>
            <person name="Winkler M.E."/>
        </authorList>
    </citation>
    <scope>NUCLEOTIDE SEQUENCE</scope>
</reference>